<feature type="signal peptide" evidence="3">
    <location>
        <begin position="1"/>
        <end position="16"/>
    </location>
</feature>
<feature type="region of interest" description="Disordered" evidence="1">
    <location>
        <begin position="22"/>
        <end position="89"/>
    </location>
</feature>
<dbReference type="PROSITE" id="PS50011">
    <property type="entry name" value="PROTEIN_KINASE_DOM"/>
    <property type="match status" value="1"/>
</dbReference>
<feature type="transmembrane region" description="Helical" evidence="2">
    <location>
        <begin position="267"/>
        <end position="285"/>
    </location>
</feature>
<feature type="transmembrane region" description="Helical" evidence="2">
    <location>
        <begin position="749"/>
        <end position="777"/>
    </location>
</feature>
<feature type="region of interest" description="Disordered" evidence="1">
    <location>
        <begin position="295"/>
        <end position="317"/>
    </location>
</feature>
<dbReference type="OrthoDB" id="427480at2759"/>
<proteinExistence type="predicted"/>
<dbReference type="AlphaFoldDB" id="A0A812PJP4"/>
<keyword evidence="6" id="KW-1185">Reference proteome</keyword>
<dbReference type="SUPFAM" id="SSF56112">
    <property type="entry name" value="Protein kinase-like (PK-like)"/>
    <property type="match status" value="1"/>
</dbReference>
<protein>
    <recommendedName>
        <fullName evidence="4">Protein kinase domain-containing protein</fullName>
    </recommendedName>
</protein>
<accession>A0A812PJP4</accession>
<dbReference type="Proteomes" id="UP000604046">
    <property type="component" value="Unassembled WGS sequence"/>
</dbReference>
<dbReference type="Pfam" id="PF03109">
    <property type="entry name" value="ABC1"/>
    <property type="match status" value="1"/>
</dbReference>
<dbReference type="Gene3D" id="1.10.510.10">
    <property type="entry name" value="Transferase(Phosphotransferase) domain 1"/>
    <property type="match status" value="1"/>
</dbReference>
<dbReference type="InterPro" id="IPR011009">
    <property type="entry name" value="Kinase-like_dom_sf"/>
</dbReference>
<feature type="chain" id="PRO_5032267465" description="Protein kinase domain-containing protein" evidence="3">
    <location>
        <begin position="17"/>
        <end position="1272"/>
    </location>
</feature>
<keyword evidence="2" id="KW-0472">Membrane</keyword>
<keyword evidence="2" id="KW-0812">Transmembrane</keyword>
<name>A0A812PJP4_9DINO</name>
<evidence type="ECO:0000256" key="3">
    <source>
        <dbReference type="SAM" id="SignalP"/>
    </source>
</evidence>
<feature type="compositionally biased region" description="Acidic residues" evidence="1">
    <location>
        <begin position="181"/>
        <end position="193"/>
    </location>
</feature>
<dbReference type="PANTHER" id="PTHR45890:SF1">
    <property type="entry name" value="AARF DOMAIN CONTAINING KINASE 2"/>
    <property type="match status" value="1"/>
</dbReference>
<keyword evidence="2" id="KW-1133">Transmembrane helix</keyword>
<dbReference type="GO" id="GO:0005739">
    <property type="term" value="C:mitochondrion"/>
    <property type="evidence" value="ECO:0007669"/>
    <property type="project" value="TreeGrafter"/>
</dbReference>
<dbReference type="EMBL" id="CAJNDS010002117">
    <property type="protein sequence ID" value="CAE7336646.1"/>
    <property type="molecule type" value="Genomic_DNA"/>
</dbReference>
<keyword evidence="3" id="KW-0732">Signal</keyword>
<feature type="compositionally biased region" description="Basic residues" evidence="1">
    <location>
        <begin position="59"/>
        <end position="80"/>
    </location>
</feature>
<dbReference type="PANTHER" id="PTHR45890">
    <property type="entry name" value="AARF DOMAIN CONTAINING KINASE 2 (PREDICTED)"/>
    <property type="match status" value="1"/>
</dbReference>
<comment type="caution">
    <text evidence="5">The sequence shown here is derived from an EMBL/GenBank/DDBJ whole genome shotgun (WGS) entry which is preliminary data.</text>
</comment>
<evidence type="ECO:0000256" key="1">
    <source>
        <dbReference type="SAM" id="MobiDB-lite"/>
    </source>
</evidence>
<evidence type="ECO:0000313" key="5">
    <source>
        <dbReference type="EMBL" id="CAE7336646.1"/>
    </source>
</evidence>
<dbReference type="GO" id="GO:0005524">
    <property type="term" value="F:ATP binding"/>
    <property type="evidence" value="ECO:0007669"/>
    <property type="project" value="InterPro"/>
</dbReference>
<evidence type="ECO:0000313" key="6">
    <source>
        <dbReference type="Proteomes" id="UP000604046"/>
    </source>
</evidence>
<dbReference type="InterPro" id="IPR000719">
    <property type="entry name" value="Prot_kinase_dom"/>
</dbReference>
<gene>
    <name evidence="5" type="ORF">SNAT2548_LOCUS17619</name>
</gene>
<feature type="region of interest" description="Disordered" evidence="1">
    <location>
        <begin position="167"/>
        <end position="193"/>
    </location>
</feature>
<organism evidence="5 6">
    <name type="scientific">Symbiodinium natans</name>
    <dbReference type="NCBI Taxonomy" id="878477"/>
    <lineage>
        <taxon>Eukaryota</taxon>
        <taxon>Sar</taxon>
        <taxon>Alveolata</taxon>
        <taxon>Dinophyceae</taxon>
        <taxon>Suessiales</taxon>
        <taxon>Symbiodiniaceae</taxon>
        <taxon>Symbiodinium</taxon>
    </lineage>
</organism>
<sequence>MRFLAACTLLLIAVIALDKDQDHGHHRAHLEASGSEGAEVRKPGLKHVPKARHEAASKREKKQAAHHSGHVAKKAKKATHAVHAPKAAAEVTSHGNLNHHHHSHRHRHVPVTSQVEVEPPRDIHNFPVTFFQEESEQGPFHPARDRAVHVKEGSGVEVEVTKISDAPDEIETEAEERSEYGEEEEGSMEDQADDFTLPRASDEIEGRQDAAAVADVLSSSPTSIMRREAHDAQSPELPAEVVAKQWLGFYGDFKNGKVSGQRHLRRVMLVLVFVGIAVLFMLLALTKAAVKGLSTEPTGSELQEPADKKEQGQNGKSSEAAAKAIANLLENSLGTCTAGRKLSKEEKELDADTGSLGALRSRIEALPVSAAAQVERLLPSTGGYDVTFSKPLSSRQLLRLEAVIQCPGDSEPLFAPLTRRPCVLYTANASRKVHGGMPLPVAFASQHSDFIVTLRGTPRVDIRVAGAEVNLFATRECEFAEVLPFPCAPDHWQDFVSAHLSSAGTGSSDNHAMENGLRAKGTAVEFHECCLMTGATVTLIGELMRSASGELTLQPLSEEQVSWKHTSWEKGLGTEPDDLELLEARTHVLISDDPTLLTSQLKDQVNQRTGLRVRSLEDQMAQQQKLHKQLALRHTMAAKRNVDGLPELPLAKWEDVGLSYSRTCRAWRRLECAAEIFAVLALSLALSSGILGSDSGSDEVRIGSLARGKEELHLRGSPRGRIRAEKQEELQTSPSFLLLMVDGWLGMDVMITLVALGPFPSGCWFSFSSAIVASVLLKRINSKVDFAVEVLLRGLELLWFYVPLIPLLAFALVADRCSPCNLEGPSSRQVVSSWVDWWWAVALRKVQRSGPVFVKLGQWAATRPDLIQEDICSRLAHLHDSTEPHGLEHTHKVLSESFSETWFRDILIEPEPIGSGCIAQVYRGRLLAGGASSSSKASPLQTLGSRLQRFCGGACSSTARVRVGMEVAVKVVHPQVQRAVEVDLEVLDQLAGFSSYAGMDRLGMPLMLRQFSAFLKAQTDLRTEAQNLRRLKQLLAPGDGGSVVVPEVFDRWVSRNVLVMSFEEGEPLTSLLDSDGHGLERSRLEAWRILVDSFWAMVFKHRFVHGDLHPGNILWRPPVNAAGKVQLVLLDCGLVLDLSGEAGEDLSAMLKAFLTKSEEEVARLLITLSERVGGKPEDVVEPEGFVQGIANLIRSGKGVGFRLSKLNAGSLMGKSLLLGRKHGVRFDARFVNLMVAMVVVQGVSLRLNGDGDIMSRMRPFLFGAAVSQLTAS</sequence>
<dbReference type="GO" id="GO:0004672">
    <property type="term" value="F:protein kinase activity"/>
    <property type="evidence" value="ECO:0007669"/>
    <property type="project" value="InterPro"/>
</dbReference>
<feature type="transmembrane region" description="Helical" evidence="2">
    <location>
        <begin position="797"/>
        <end position="814"/>
    </location>
</feature>
<dbReference type="InterPro" id="IPR052402">
    <property type="entry name" value="ADCK_kinase"/>
</dbReference>
<evidence type="ECO:0000259" key="4">
    <source>
        <dbReference type="PROSITE" id="PS50011"/>
    </source>
</evidence>
<feature type="domain" description="Protein kinase" evidence="4">
    <location>
        <begin position="907"/>
        <end position="1272"/>
    </location>
</feature>
<evidence type="ECO:0000256" key="2">
    <source>
        <dbReference type="SAM" id="Phobius"/>
    </source>
</evidence>
<reference evidence="5" key="1">
    <citation type="submission" date="2021-02" db="EMBL/GenBank/DDBJ databases">
        <authorList>
            <person name="Dougan E. K."/>
            <person name="Rhodes N."/>
            <person name="Thang M."/>
            <person name="Chan C."/>
        </authorList>
    </citation>
    <scope>NUCLEOTIDE SEQUENCE</scope>
</reference>
<dbReference type="InterPro" id="IPR004147">
    <property type="entry name" value="ABC1_dom"/>
</dbReference>